<dbReference type="HOGENOM" id="CLU_2587825_0_0_0"/>
<dbReference type="KEGG" id="saci:Sinac_0569"/>
<keyword evidence="2" id="KW-0472">Membrane</keyword>
<evidence type="ECO:0000313" key="4">
    <source>
        <dbReference type="Proteomes" id="UP000010798"/>
    </source>
</evidence>
<feature type="region of interest" description="Disordered" evidence="1">
    <location>
        <begin position="42"/>
        <end position="65"/>
    </location>
</feature>
<dbReference type="Proteomes" id="UP000010798">
    <property type="component" value="Chromosome"/>
</dbReference>
<evidence type="ECO:0000256" key="2">
    <source>
        <dbReference type="SAM" id="Phobius"/>
    </source>
</evidence>
<feature type="transmembrane region" description="Helical" evidence="2">
    <location>
        <begin position="20"/>
        <end position="40"/>
    </location>
</feature>
<keyword evidence="2" id="KW-1133">Transmembrane helix</keyword>
<keyword evidence="2" id="KW-0812">Transmembrane</keyword>
<proteinExistence type="predicted"/>
<gene>
    <name evidence="3" type="ordered locus">Sinac_0569</name>
</gene>
<organism evidence="3 4">
    <name type="scientific">Singulisphaera acidiphila (strain ATCC BAA-1392 / DSM 18658 / VKM B-2454 / MOB10)</name>
    <dbReference type="NCBI Taxonomy" id="886293"/>
    <lineage>
        <taxon>Bacteria</taxon>
        <taxon>Pseudomonadati</taxon>
        <taxon>Planctomycetota</taxon>
        <taxon>Planctomycetia</taxon>
        <taxon>Isosphaerales</taxon>
        <taxon>Isosphaeraceae</taxon>
        <taxon>Singulisphaera</taxon>
    </lineage>
</organism>
<keyword evidence="4" id="KW-1185">Reference proteome</keyword>
<accession>L0D842</accession>
<evidence type="ECO:0000256" key="1">
    <source>
        <dbReference type="SAM" id="MobiDB-lite"/>
    </source>
</evidence>
<dbReference type="EMBL" id="CP003364">
    <property type="protein sequence ID" value="AGA24993.1"/>
    <property type="molecule type" value="Genomic_DNA"/>
</dbReference>
<name>L0D842_SINAD</name>
<evidence type="ECO:0008006" key="5">
    <source>
        <dbReference type="Google" id="ProtNLM"/>
    </source>
</evidence>
<protein>
    <recommendedName>
        <fullName evidence="5">Lipoprotein</fullName>
    </recommendedName>
</protein>
<reference evidence="3 4" key="1">
    <citation type="submission" date="2012-02" db="EMBL/GenBank/DDBJ databases">
        <title>Complete sequence of chromosome of Singulisphaera acidiphila DSM 18658.</title>
        <authorList>
            <consortium name="US DOE Joint Genome Institute (JGI-PGF)"/>
            <person name="Lucas S."/>
            <person name="Copeland A."/>
            <person name="Lapidus A."/>
            <person name="Glavina del Rio T."/>
            <person name="Dalin E."/>
            <person name="Tice H."/>
            <person name="Bruce D."/>
            <person name="Goodwin L."/>
            <person name="Pitluck S."/>
            <person name="Peters L."/>
            <person name="Ovchinnikova G."/>
            <person name="Chertkov O."/>
            <person name="Kyrpides N."/>
            <person name="Mavromatis K."/>
            <person name="Ivanova N."/>
            <person name="Brettin T."/>
            <person name="Detter J.C."/>
            <person name="Han C."/>
            <person name="Larimer F."/>
            <person name="Land M."/>
            <person name="Hauser L."/>
            <person name="Markowitz V."/>
            <person name="Cheng J.-F."/>
            <person name="Hugenholtz P."/>
            <person name="Woyke T."/>
            <person name="Wu D."/>
            <person name="Tindall B."/>
            <person name="Pomrenke H."/>
            <person name="Brambilla E."/>
            <person name="Klenk H.-P."/>
            <person name="Eisen J.A."/>
        </authorList>
    </citation>
    <scope>NUCLEOTIDE SEQUENCE [LARGE SCALE GENOMIC DNA]</scope>
    <source>
        <strain evidence="4">ATCC BAA-1392 / DSM 18658 / VKM B-2454 / MOB10</strain>
    </source>
</reference>
<sequence length="80" mass="9023">MRGCFSFFFRKEDLPNVRSLRFILISACLYVLMAGLTLSLSGCGESSSEPQATPGPTKQDEDIRKQMVEFEKSKSKARKK</sequence>
<evidence type="ECO:0000313" key="3">
    <source>
        <dbReference type="EMBL" id="AGA24993.1"/>
    </source>
</evidence>
<dbReference type="AlphaFoldDB" id="L0D842"/>